<dbReference type="Gene3D" id="3.40.50.2300">
    <property type="match status" value="1"/>
</dbReference>
<evidence type="ECO:0000256" key="1">
    <source>
        <dbReference type="ARBA" id="ARBA00022553"/>
    </source>
</evidence>
<dbReference type="Proteomes" id="UP001166251">
    <property type="component" value="Unassembled WGS sequence"/>
</dbReference>
<feature type="domain" description="Response regulatory" evidence="3">
    <location>
        <begin position="3"/>
        <end position="117"/>
    </location>
</feature>
<evidence type="ECO:0000313" key="4">
    <source>
        <dbReference type="EMBL" id="MBW8189868.1"/>
    </source>
</evidence>
<dbReference type="Pfam" id="PF02954">
    <property type="entry name" value="HTH_8"/>
    <property type="match status" value="1"/>
</dbReference>
<dbReference type="SUPFAM" id="SSF52172">
    <property type="entry name" value="CheY-like"/>
    <property type="match status" value="1"/>
</dbReference>
<organism evidence="4 5">
    <name type="scientific">Neiella holothuriorum</name>
    <dbReference type="NCBI Taxonomy" id="2870530"/>
    <lineage>
        <taxon>Bacteria</taxon>
        <taxon>Pseudomonadati</taxon>
        <taxon>Pseudomonadota</taxon>
        <taxon>Gammaproteobacteria</taxon>
        <taxon>Alteromonadales</taxon>
        <taxon>Echinimonadaceae</taxon>
        <taxon>Neiella</taxon>
    </lineage>
</organism>
<dbReference type="InterPro" id="IPR002197">
    <property type="entry name" value="HTH_Fis"/>
</dbReference>
<dbReference type="RefSeq" id="WP_220102549.1">
    <property type="nucleotide sequence ID" value="NZ_JAHZSS010000002.1"/>
</dbReference>
<reference evidence="4" key="1">
    <citation type="submission" date="2021-07" db="EMBL/GenBank/DDBJ databases">
        <title>Neiella marina sp. nov., isolated from the intestinal content of sea cucumber Apostichopus japonicus.</title>
        <authorList>
            <person name="Bai X."/>
        </authorList>
    </citation>
    <scope>NUCLEOTIDE SEQUENCE</scope>
    <source>
        <strain evidence="4">126</strain>
    </source>
</reference>
<dbReference type="PROSITE" id="PS50110">
    <property type="entry name" value="RESPONSE_REGULATORY"/>
    <property type="match status" value="1"/>
</dbReference>
<sequence length="174" mass="19181">MAKLLIVDDDVTFASLLQRRLSRHQFDCQVAHCAATALGMAQQHKPSHLLLDMKLGDDSGLTLLPDLRHLVPQARIVLLTGYASVASAVQAMKLGADDYLPKPADTAALLAALSGQIKAPELTEDELMSPERAEWEHIQRVLALHQGNVSAAARAMNMHRRTLQRKLQKRPVKQ</sequence>
<evidence type="ECO:0000313" key="5">
    <source>
        <dbReference type="Proteomes" id="UP001166251"/>
    </source>
</evidence>
<protein>
    <submittedName>
        <fullName evidence="4">Response regulator</fullName>
    </submittedName>
</protein>
<feature type="modified residue" description="4-aspartylphosphate" evidence="2">
    <location>
        <position position="52"/>
    </location>
</feature>
<dbReference type="Gene3D" id="1.10.10.60">
    <property type="entry name" value="Homeodomain-like"/>
    <property type="match status" value="1"/>
</dbReference>
<dbReference type="InterPro" id="IPR001789">
    <property type="entry name" value="Sig_transdc_resp-reg_receiver"/>
</dbReference>
<proteinExistence type="predicted"/>
<name>A0ABS7EC10_9GAMM</name>
<dbReference type="InterPro" id="IPR050595">
    <property type="entry name" value="Bact_response_regulator"/>
</dbReference>
<evidence type="ECO:0000256" key="2">
    <source>
        <dbReference type="PROSITE-ProRule" id="PRU00169"/>
    </source>
</evidence>
<keyword evidence="5" id="KW-1185">Reference proteome</keyword>
<dbReference type="PANTHER" id="PTHR44591">
    <property type="entry name" value="STRESS RESPONSE REGULATOR PROTEIN 1"/>
    <property type="match status" value="1"/>
</dbReference>
<dbReference type="Pfam" id="PF00072">
    <property type="entry name" value="Response_reg"/>
    <property type="match status" value="1"/>
</dbReference>
<accession>A0ABS7EC10</accession>
<comment type="caution">
    <text evidence="4">The sequence shown here is derived from an EMBL/GenBank/DDBJ whole genome shotgun (WGS) entry which is preliminary data.</text>
</comment>
<dbReference type="PRINTS" id="PR01590">
    <property type="entry name" value="HTHFIS"/>
</dbReference>
<dbReference type="PANTHER" id="PTHR44591:SF3">
    <property type="entry name" value="RESPONSE REGULATORY DOMAIN-CONTAINING PROTEIN"/>
    <property type="match status" value="1"/>
</dbReference>
<dbReference type="EMBL" id="JAHZSS010000002">
    <property type="protein sequence ID" value="MBW8189868.1"/>
    <property type="molecule type" value="Genomic_DNA"/>
</dbReference>
<gene>
    <name evidence="4" type="ORF">K0504_02375</name>
</gene>
<dbReference type="InterPro" id="IPR011006">
    <property type="entry name" value="CheY-like_superfamily"/>
</dbReference>
<keyword evidence="1 2" id="KW-0597">Phosphoprotein</keyword>
<dbReference type="CDD" id="cd17563">
    <property type="entry name" value="REC_RegA-like"/>
    <property type="match status" value="1"/>
</dbReference>
<evidence type="ECO:0000259" key="3">
    <source>
        <dbReference type="PROSITE" id="PS50110"/>
    </source>
</evidence>
<dbReference type="SMART" id="SM00448">
    <property type="entry name" value="REC"/>
    <property type="match status" value="1"/>
</dbReference>